<evidence type="ECO:0000256" key="11">
    <source>
        <dbReference type="RuleBase" id="RU003832"/>
    </source>
</evidence>
<comment type="pathway">
    <text evidence="1">Protein modification; protein glycosylation.</text>
</comment>
<organism evidence="13 15">
    <name type="scientific">Didymodactylos carnosus</name>
    <dbReference type="NCBI Taxonomy" id="1234261"/>
    <lineage>
        <taxon>Eukaryota</taxon>
        <taxon>Metazoa</taxon>
        <taxon>Spiralia</taxon>
        <taxon>Gnathifera</taxon>
        <taxon>Rotifera</taxon>
        <taxon>Eurotatoria</taxon>
        <taxon>Bdelloidea</taxon>
        <taxon>Philodinida</taxon>
        <taxon>Philodinidae</taxon>
        <taxon>Didymodactylos</taxon>
    </lineage>
</organism>
<dbReference type="OrthoDB" id="427096at2759"/>
<evidence type="ECO:0000313" key="14">
    <source>
        <dbReference type="EMBL" id="CAF3966290.1"/>
    </source>
</evidence>
<evidence type="ECO:0000256" key="1">
    <source>
        <dbReference type="ARBA" id="ARBA00004922"/>
    </source>
</evidence>
<protein>
    <recommendedName>
        <fullName evidence="11">Fucosyltransferase</fullName>
        <ecNumber evidence="11">2.4.1.-</ecNumber>
    </recommendedName>
</protein>
<dbReference type="PANTHER" id="PTHR11929">
    <property type="entry name" value="ALPHA- 1,3 -FUCOSYLTRANSFERASE"/>
    <property type="match status" value="1"/>
</dbReference>
<dbReference type="InterPro" id="IPR038577">
    <property type="entry name" value="GT10-like_C_sf"/>
</dbReference>
<dbReference type="GO" id="GO:0032580">
    <property type="term" value="C:Golgi cisterna membrane"/>
    <property type="evidence" value="ECO:0007669"/>
    <property type="project" value="UniProtKB-SubCell"/>
</dbReference>
<evidence type="ECO:0000256" key="8">
    <source>
        <dbReference type="ARBA" id="ARBA00023136"/>
    </source>
</evidence>
<dbReference type="AlphaFoldDB" id="A0A814WIW8"/>
<dbReference type="PANTHER" id="PTHR11929:SF194">
    <property type="entry name" value="ALPHA-(1,3)-FUCOSYLTRANSFERASE 10"/>
    <property type="match status" value="1"/>
</dbReference>
<dbReference type="FunFam" id="3.40.50.11660:FF:000002">
    <property type="entry name" value="Alpha-(1,3)-fucosyltransferase"/>
    <property type="match status" value="1"/>
</dbReference>
<dbReference type="InterPro" id="IPR001503">
    <property type="entry name" value="Glyco_trans_10"/>
</dbReference>
<evidence type="ECO:0000256" key="2">
    <source>
        <dbReference type="ARBA" id="ARBA00008919"/>
    </source>
</evidence>
<keyword evidence="4 11" id="KW-0808">Transferase</keyword>
<keyword evidence="5 11" id="KW-0812">Transmembrane</keyword>
<keyword evidence="11" id="KW-0333">Golgi apparatus</keyword>
<dbReference type="Proteomes" id="UP000681722">
    <property type="component" value="Unassembled WGS sequence"/>
</dbReference>
<comment type="subcellular location">
    <subcellularLocation>
        <location evidence="10">Endomembrane system</location>
        <topology evidence="10">Single-pass type II membrane protein</topology>
    </subcellularLocation>
    <subcellularLocation>
        <location evidence="11">Golgi apparatus</location>
        <location evidence="11">Golgi stack membrane</location>
        <topology evidence="11">Single-pass type II membrane protein</topology>
    </subcellularLocation>
</comment>
<dbReference type="Proteomes" id="UP000663829">
    <property type="component" value="Unassembled WGS sequence"/>
</dbReference>
<reference evidence="13" key="1">
    <citation type="submission" date="2021-02" db="EMBL/GenBank/DDBJ databases">
        <authorList>
            <person name="Nowell W R."/>
        </authorList>
    </citation>
    <scope>NUCLEOTIDE SEQUENCE</scope>
</reference>
<dbReference type="InterPro" id="IPR055270">
    <property type="entry name" value="Glyco_tran_10_C"/>
</dbReference>
<dbReference type="Gene3D" id="3.40.50.11660">
    <property type="entry name" value="Glycosyl transferase family 10, C-terminal domain"/>
    <property type="match status" value="1"/>
</dbReference>
<evidence type="ECO:0000256" key="5">
    <source>
        <dbReference type="ARBA" id="ARBA00022692"/>
    </source>
</evidence>
<evidence type="ECO:0000256" key="6">
    <source>
        <dbReference type="ARBA" id="ARBA00022968"/>
    </source>
</evidence>
<sequence>MSNDRTFSMNRSLLCEVPSELRPISDTICRTFNREDCSRLPCEMIYSSEVTVEDVKCRKGGRVFNQKNADSLVQQQSDLLCKRSFSLDLFLKKDNDFSYPSIIAEAVTPLSDELYVDVLNSKFRSCDSMWGFTFNFESISYYPWAADHKKLKLFDITFGYDRSLYDLIPAPWLFNYVDSFKFTPKRMSVQKAIQSKIRIHSATASDIYWPNMPEVHTTRKDDNNNTPYVTAAILWMNSNCKTLSDRTEYMLELMKYIDVDNYGSCGQNIRSLPKHIVKIQDSEGRNLKDRDSYNWEAGKLALSSEYLFTVAIENSLNHDYITEKLWHPLVAGSVPIYLGAPNVADWLPCENCIIDLRKFKTPKDAALHLKAVAMNRTLYETYHQWRNKPVTKKFQTMLDYFQAVNDYSLDCILCDMSNRVSQGESSTDIKRKLMKTIGRF</sequence>
<dbReference type="EMBL" id="CAJNOQ010008607">
    <property type="protein sequence ID" value="CAF1201838.1"/>
    <property type="molecule type" value="Genomic_DNA"/>
</dbReference>
<dbReference type="GO" id="GO:0046920">
    <property type="term" value="F:alpha-(1-&gt;3)-fucosyltransferase activity"/>
    <property type="evidence" value="ECO:0007669"/>
    <property type="project" value="TreeGrafter"/>
</dbReference>
<keyword evidence="7" id="KW-1133">Transmembrane helix</keyword>
<feature type="domain" description="Fucosyltransferase C-terminal" evidence="12">
    <location>
        <begin position="231"/>
        <end position="422"/>
    </location>
</feature>
<accession>A0A814WIW8</accession>
<comment type="caution">
    <text evidence="13">The sequence shown here is derived from an EMBL/GenBank/DDBJ whole genome shotgun (WGS) entry which is preliminary data.</text>
</comment>
<evidence type="ECO:0000256" key="3">
    <source>
        <dbReference type="ARBA" id="ARBA00022676"/>
    </source>
</evidence>
<proteinExistence type="inferred from homology"/>
<keyword evidence="6" id="KW-0735">Signal-anchor</keyword>
<dbReference type="UniPathway" id="UPA00378"/>
<keyword evidence="9" id="KW-0325">Glycoprotein</keyword>
<keyword evidence="3 11" id="KW-0328">Glycosyltransferase</keyword>
<dbReference type="EC" id="2.4.1.-" evidence="11"/>
<name>A0A814WIW8_9BILA</name>
<dbReference type="Pfam" id="PF00852">
    <property type="entry name" value="Glyco_transf_10"/>
    <property type="match status" value="1"/>
</dbReference>
<keyword evidence="15" id="KW-1185">Reference proteome</keyword>
<dbReference type="SUPFAM" id="SSF53756">
    <property type="entry name" value="UDP-Glycosyltransferase/glycogen phosphorylase"/>
    <property type="match status" value="1"/>
</dbReference>
<gene>
    <name evidence="13" type="ORF">GPM918_LOCUS23761</name>
    <name evidence="14" type="ORF">SRO942_LOCUS23760</name>
</gene>
<evidence type="ECO:0000256" key="9">
    <source>
        <dbReference type="ARBA" id="ARBA00023180"/>
    </source>
</evidence>
<comment type="similarity">
    <text evidence="2 11">Belongs to the glycosyltransferase 10 family.</text>
</comment>
<keyword evidence="8" id="KW-0472">Membrane</keyword>
<evidence type="ECO:0000313" key="15">
    <source>
        <dbReference type="Proteomes" id="UP000663829"/>
    </source>
</evidence>
<evidence type="ECO:0000259" key="12">
    <source>
        <dbReference type="Pfam" id="PF00852"/>
    </source>
</evidence>
<evidence type="ECO:0000256" key="10">
    <source>
        <dbReference type="ARBA" id="ARBA00060399"/>
    </source>
</evidence>
<evidence type="ECO:0000256" key="7">
    <source>
        <dbReference type="ARBA" id="ARBA00022989"/>
    </source>
</evidence>
<evidence type="ECO:0000313" key="13">
    <source>
        <dbReference type="EMBL" id="CAF1201838.1"/>
    </source>
</evidence>
<dbReference type="EMBL" id="CAJOBC010008608">
    <property type="protein sequence ID" value="CAF3966290.1"/>
    <property type="molecule type" value="Genomic_DNA"/>
</dbReference>
<evidence type="ECO:0000256" key="4">
    <source>
        <dbReference type="ARBA" id="ARBA00022679"/>
    </source>
</evidence>